<dbReference type="InterPro" id="IPR051059">
    <property type="entry name" value="VerF-like"/>
</dbReference>
<organism evidence="10 11">
    <name type="scientific">Cerrena zonata</name>
    <dbReference type="NCBI Taxonomy" id="2478898"/>
    <lineage>
        <taxon>Eukaryota</taxon>
        <taxon>Fungi</taxon>
        <taxon>Dikarya</taxon>
        <taxon>Basidiomycota</taxon>
        <taxon>Agaricomycotina</taxon>
        <taxon>Agaricomycetes</taxon>
        <taxon>Polyporales</taxon>
        <taxon>Cerrenaceae</taxon>
        <taxon>Cerrena</taxon>
    </lineage>
</organism>
<feature type="domain" description="C2H2-type" evidence="9">
    <location>
        <begin position="76"/>
        <end position="103"/>
    </location>
</feature>
<dbReference type="Gene3D" id="3.30.160.60">
    <property type="entry name" value="Classic Zinc Finger"/>
    <property type="match status" value="2"/>
</dbReference>
<accession>A0AAW0FDI4</accession>
<dbReference type="GO" id="GO:0000981">
    <property type="term" value="F:DNA-binding transcription factor activity, RNA polymerase II-specific"/>
    <property type="evidence" value="ECO:0007669"/>
    <property type="project" value="InterPro"/>
</dbReference>
<evidence type="ECO:0000256" key="7">
    <source>
        <dbReference type="PROSITE-ProRule" id="PRU00042"/>
    </source>
</evidence>
<feature type="region of interest" description="Disordered" evidence="8">
    <location>
        <begin position="119"/>
        <end position="167"/>
    </location>
</feature>
<feature type="compositionally biased region" description="Low complexity" evidence="8">
    <location>
        <begin position="133"/>
        <end position="151"/>
    </location>
</feature>
<protein>
    <recommendedName>
        <fullName evidence="9">C2H2-type domain-containing protein</fullName>
    </recommendedName>
</protein>
<comment type="caution">
    <text evidence="10">The sequence shown here is derived from an EMBL/GenBank/DDBJ whole genome shotgun (WGS) entry which is preliminary data.</text>
</comment>
<proteinExistence type="predicted"/>
<keyword evidence="3" id="KW-0677">Repeat</keyword>
<keyword evidence="2" id="KW-0479">Metal-binding</keyword>
<dbReference type="SMART" id="SM00355">
    <property type="entry name" value="ZnF_C2H2"/>
    <property type="match status" value="2"/>
</dbReference>
<gene>
    <name evidence="10" type="ORF">QCA50_017370</name>
</gene>
<dbReference type="EMBL" id="JASBNA010000057">
    <property type="protein sequence ID" value="KAK7679658.1"/>
    <property type="molecule type" value="Genomic_DNA"/>
</dbReference>
<dbReference type="PANTHER" id="PTHR40626">
    <property type="entry name" value="MIP31509P"/>
    <property type="match status" value="1"/>
</dbReference>
<keyword evidence="5" id="KW-0862">Zinc</keyword>
<dbReference type="SUPFAM" id="SSF57667">
    <property type="entry name" value="beta-beta-alpha zinc fingers"/>
    <property type="match status" value="1"/>
</dbReference>
<dbReference type="GO" id="GO:0008270">
    <property type="term" value="F:zinc ion binding"/>
    <property type="evidence" value="ECO:0007669"/>
    <property type="project" value="UniProtKB-KW"/>
</dbReference>
<keyword evidence="11" id="KW-1185">Reference proteome</keyword>
<dbReference type="InterPro" id="IPR013087">
    <property type="entry name" value="Znf_C2H2_type"/>
</dbReference>
<reference evidence="10 11" key="1">
    <citation type="submission" date="2022-09" db="EMBL/GenBank/DDBJ databases">
        <authorList>
            <person name="Palmer J.M."/>
        </authorList>
    </citation>
    <scope>NUCLEOTIDE SEQUENCE [LARGE SCALE GENOMIC DNA]</scope>
    <source>
        <strain evidence="10 11">DSM 7382</strain>
    </source>
</reference>
<keyword evidence="4 7" id="KW-0863">Zinc-finger</keyword>
<evidence type="ECO:0000313" key="11">
    <source>
        <dbReference type="Proteomes" id="UP001385951"/>
    </source>
</evidence>
<dbReference type="PROSITE" id="PS50157">
    <property type="entry name" value="ZINC_FINGER_C2H2_2"/>
    <property type="match status" value="2"/>
</dbReference>
<evidence type="ECO:0000256" key="6">
    <source>
        <dbReference type="ARBA" id="ARBA00023242"/>
    </source>
</evidence>
<dbReference type="PANTHER" id="PTHR40626:SF32">
    <property type="entry name" value="ZINC FINGER PROTEIN RST2"/>
    <property type="match status" value="1"/>
</dbReference>
<evidence type="ECO:0000256" key="3">
    <source>
        <dbReference type="ARBA" id="ARBA00022737"/>
    </source>
</evidence>
<comment type="subcellular location">
    <subcellularLocation>
        <location evidence="1">Nucleus</location>
    </subcellularLocation>
</comment>
<feature type="compositionally biased region" description="Low complexity" evidence="8">
    <location>
        <begin position="11"/>
        <end position="33"/>
    </location>
</feature>
<keyword evidence="6" id="KW-0539">Nucleus</keyword>
<evidence type="ECO:0000256" key="8">
    <source>
        <dbReference type="SAM" id="MobiDB-lite"/>
    </source>
</evidence>
<evidence type="ECO:0000256" key="5">
    <source>
        <dbReference type="ARBA" id="ARBA00022833"/>
    </source>
</evidence>
<evidence type="ECO:0000313" key="10">
    <source>
        <dbReference type="EMBL" id="KAK7679658.1"/>
    </source>
</evidence>
<dbReference type="AlphaFoldDB" id="A0AAW0FDI4"/>
<name>A0AAW0FDI4_9APHY</name>
<dbReference type="GO" id="GO:0000785">
    <property type="term" value="C:chromatin"/>
    <property type="evidence" value="ECO:0007669"/>
    <property type="project" value="TreeGrafter"/>
</dbReference>
<dbReference type="Pfam" id="PF00096">
    <property type="entry name" value="zf-C2H2"/>
    <property type="match status" value="2"/>
</dbReference>
<dbReference type="FunFam" id="3.30.160.60:FF:002343">
    <property type="entry name" value="Zinc finger protein 33A"/>
    <property type="match status" value="1"/>
</dbReference>
<feature type="region of interest" description="Disordered" evidence="8">
    <location>
        <begin position="1"/>
        <end position="33"/>
    </location>
</feature>
<evidence type="ECO:0000256" key="4">
    <source>
        <dbReference type="ARBA" id="ARBA00022771"/>
    </source>
</evidence>
<dbReference type="Proteomes" id="UP001385951">
    <property type="component" value="Unassembled WGS sequence"/>
</dbReference>
<feature type="domain" description="C2H2-type" evidence="9">
    <location>
        <begin position="45"/>
        <end position="75"/>
    </location>
</feature>
<dbReference type="InterPro" id="IPR036236">
    <property type="entry name" value="Znf_C2H2_sf"/>
</dbReference>
<dbReference type="GO" id="GO:0000978">
    <property type="term" value="F:RNA polymerase II cis-regulatory region sequence-specific DNA binding"/>
    <property type="evidence" value="ECO:0007669"/>
    <property type="project" value="InterPro"/>
</dbReference>
<sequence length="167" mass="17992">MDNIDSSPEMAAVATMPPPSSTSTTATTPATAANRRYRPAPAKTFQCRGYGDCRMVFSRSEHLARHIRKHTGERPFTCHCGKQFSRLDNLRQHAQTVHADKQEQNERMMQDLTSLHASMSAASKGGQARGKRGAAASSASAVAANANASAALDGTMPSMTIKQEETR</sequence>
<dbReference type="GO" id="GO:0005634">
    <property type="term" value="C:nucleus"/>
    <property type="evidence" value="ECO:0007669"/>
    <property type="project" value="UniProtKB-SubCell"/>
</dbReference>
<evidence type="ECO:0000259" key="9">
    <source>
        <dbReference type="PROSITE" id="PS50157"/>
    </source>
</evidence>
<evidence type="ECO:0000256" key="1">
    <source>
        <dbReference type="ARBA" id="ARBA00004123"/>
    </source>
</evidence>
<evidence type="ECO:0000256" key="2">
    <source>
        <dbReference type="ARBA" id="ARBA00022723"/>
    </source>
</evidence>